<sequence length="379" mass="41306">MSNVVLDKVSRNFGEFAAVSGVDLRVNEGEFVTLLGPSGCGKTTTLRMVAGLEQNTGGRISIDKEVVSDAARGIFVPSERRRLGMVFQSYAIWPHMTVFENVAYPLRVRRKPTSEVRDLVAKALRLVEMEGFADRPAPALSGGQQQRVAIARALVFEPKVLLLDEPLSNLDAKLRLQMGDEFRSIQKRLGMTSLYVTHDQSEAMALSDRVVVMDRGRIQQIGAPEEIYRYPANRTVAAFFGTPNLLEANVEGCARIDGRRVRLDVVGRGWRGACESASEVRPGQMVTVMVRPEDARIAAAGIATAEHELRWSGRIAYTIFRGPTRSVIVQTDDGRLSVDAPSFGDYSVGDNVSVVVSQGAAWAVTEQAAAAQGILRGTA</sequence>
<dbReference type="GO" id="GO:0016887">
    <property type="term" value="F:ATP hydrolysis activity"/>
    <property type="evidence" value="ECO:0007669"/>
    <property type="project" value="InterPro"/>
</dbReference>
<reference evidence="11 12" key="1">
    <citation type="submission" date="2016-11" db="EMBL/GenBank/DDBJ databases">
        <authorList>
            <person name="Jaros S."/>
            <person name="Januszkiewicz K."/>
            <person name="Wedrychowicz H."/>
        </authorList>
    </citation>
    <scope>NUCLEOTIDE SEQUENCE [LARGE SCALE GENOMIC DNA]</scope>
    <source>
        <strain evidence="11 12">GAS242</strain>
    </source>
</reference>
<dbReference type="EMBL" id="LT670818">
    <property type="protein sequence ID" value="SHH11022.1"/>
    <property type="molecule type" value="Genomic_DNA"/>
</dbReference>
<keyword evidence="3" id="KW-0813">Transport</keyword>
<dbReference type="InterPro" id="IPR003439">
    <property type="entry name" value="ABC_transporter-like_ATP-bd"/>
</dbReference>
<dbReference type="InterPro" id="IPR003593">
    <property type="entry name" value="AAA+_ATPase"/>
</dbReference>
<feature type="domain" description="ABC transporter" evidence="10">
    <location>
        <begin position="4"/>
        <end position="240"/>
    </location>
</feature>
<evidence type="ECO:0000256" key="6">
    <source>
        <dbReference type="ARBA" id="ARBA00022840"/>
    </source>
</evidence>
<dbReference type="Gene3D" id="3.40.50.300">
    <property type="entry name" value="P-loop containing nucleotide triphosphate hydrolases"/>
    <property type="match status" value="1"/>
</dbReference>
<evidence type="ECO:0000256" key="8">
    <source>
        <dbReference type="ARBA" id="ARBA00023136"/>
    </source>
</evidence>
<comment type="subcellular location">
    <subcellularLocation>
        <location evidence="1">Cell inner membrane</location>
        <topology evidence="1">Peripheral membrane protein</topology>
    </subcellularLocation>
</comment>
<evidence type="ECO:0000259" key="10">
    <source>
        <dbReference type="PROSITE" id="PS50893"/>
    </source>
</evidence>
<accession>A0A1M5QAF7</accession>
<dbReference type="GO" id="GO:0005524">
    <property type="term" value="F:ATP binding"/>
    <property type="evidence" value="ECO:0007669"/>
    <property type="project" value="UniProtKB-KW"/>
</dbReference>
<keyword evidence="7" id="KW-1278">Translocase</keyword>
<proteinExistence type="inferred from homology"/>
<protein>
    <submittedName>
        <fullName evidence="11">Iron(III) transport system ATP-binding protein</fullName>
    </submittedName>
</protein>
<dbReference type="RefSeq" id="WP_079568869.1">
    <property type="nucleotide sequence ID" value="NZ_LT670818.1"/>
</dbReference>
<dbReference type="SUPFAM" id="SSF50331">
    <property type="entry name" value="MOP-like"/>
    <property type="match status" value="1"/>
</dbReference>
<dbReference type="PANTHER" id="PTHR43875">
    <property type="entry name" value="MALTODEXTRIN IMPORT ATP-BINDING PROTEIN MSMX"/>
    <property type="match status" value="1"/>
</dbReference>
<evidence type="ECO:0000256" key="5">
    <source>
        <dbReference type="ARBA" id="ARBA00022741"/>
    </source>
</evidence>
<dbReference type="Gene3D" id="2.40.50.100">
    <property type="match status" value="1"/>
</dbReference>
<dbReference type="FunFam" id="3.40.50.300:FF:000042">
    <property type="entry name" value="Maltose/maltodextrin ABC transporter, ATP-binding protein"/>
    <property type="match status" value="1"/>
</dbReference>
<keyword evidence="6 11" id="KW-0067">ATP-binding</keyword>
<dbReference type="InterPro" id="IPR047641">
    <property type="entry name" value="ABC_transpr_MalK/UgpC-like"/>
</dbReference>
<gene>
    <name evidence="11" type="ORF">SAMN05444169_5798</name>
</gene>
<dbReference type="Proteomes" id="UP000190675">
    <property type="component" value="Chromosome I"/>
</dbReference>
<organism evidence="11 12">
    <name type="scientific">Bradyrhizobium erythrophlei</name>
    <dbReference type="NCBI Taxonomy" id="1437360"/>
    <lineage>
        <taxon>Bacteria</taxon>
        <taxon>Pseudomonadati</taxon>
        <taxon>Pseudomonadota</taxon>
        <taxon>Alphaproteobacteria</taxon>
        <taxon>Hyphomicrobiales</taxon>
        <taxon>Nitrobacteraceae</taxon>
        <taxon>Bradyrhizobium</taxon>
    </lineage>
</organism>
<evidence type="ECO:0000256" key="7">
    <source>
        <dbReference type="ARBA" id="ARBA00022967"/>
    </source>
</evidence>
<keyword evidence="4" id="KW-1003">Cell membrane</keyword>
<dbReference type="PANTHER" id="PTHR43875:SF15">
    <property type="entry name" value="TREHALOSE IMPORT ATP-BINDING PROTEIN SUGC"/>
    <property type="match status" value="1"/>
</dbReference>
<comment type="function">
    <text evidence="9">Involved in beta-(1--&gt;2)glucan export. Transmembrane domains (TMD) form a pore in the inner membrane and the ATP-binding domain (NBD) is responsible for energy generation.</text>
</comment>
<keyword evidence="5" id="KW-0547">Nucleotide-binding</keyword>
<dbReference type="InterPro" id="IPR013611">
    <property type="entry name" value="Transp-assoc_OB_typ2"/>
</dbReference>
<dbReference type="InterPro" id="IPR008995">
    <property type="entry name" value="Mo/tungstate-bd_C_term_dom"/>
</dbReference>
<dbReference type="PROSITE" id="PS50893">
    <property type="entry name" value="ABC_TRANSPORTER_2"/>
    <property type="match status" value="1"/>
</dbReference>
<dbReference type="SUPFAM" id="SSF52540">
    <property type="entry name" value="P-loop containing nucleoside triphosphate hydrolases"/>
    <property type="match status" value="1"/>
</dbReference>
<evidence type="ECO:0000256" key="1">
    <source>
        <dbReference type="ARBA" id="ARBA00004417"/>
    </source>
</evidence>
<evidence type="ECO:0000256" key="9">
    <source>
        <dbReference type="ARBA" id="ARBA00024722"/>
    </source>
</evidence>
<dbReference type="SMART" id="SM00382">
    <property type="entry name" value="AAA"/>
    <property type="match status" value="1"/>
</dbReference>
<evidence type="ECO:0000256" key="3">
    <source>
        <dbReference type="ARBA" id="ARBA00022448"/>
    </source>
</evidence>
<dbReference type="InterPro" id="IPR027417">
    <property type="entry name" value="P-loop_NTPase"/>
</dbReference>
<keyword evidence="8" id="KW-0472">Membrane</keyword>
<dbReference type="PROSITE" id="PS00211">
    <property type="entry name" value="ABC_TRANSPORTER_1"/>
    <property type="match status" value="1"/>
</dbReference>
<evidence type="ECO:0000313" key="12">
    <source>
        <dbReference type="Proteomes" id="UP000190675"/>
    </source>
</evidence>
<dbReference type="Pfam" id="PF08402">
    <property type="entry name" value="TOBE_2"/>
    <property type="match status" value="1"/>
</dbReference>
<name>A0A1M5QAF7_9BRAD</name>
<dbReference type="InterPro" id="IPR017871">
    <property type="entry name" value="ABC_transporter-like_CS"/>
</dbReference>
<evidence type="ECO:0000256" key="4">
    <source>
        <dbReference type="ARBA" id="ARBA00022475"/>
    </source>
</evidence>
<dbReference type="OrthoDB" id="9802264at2"/>
<comment type="similarity">
    <text evidence="2">Belongs to the ABC transporter superfamily.</text>
</comment>
<dbReference type="GO" id="GO:0055052">
    <property type="term" value="C:ATP-binding cassette (ABC) transporter complex, substrate-binding subunit-containing"/>
    <property type="evidence" value="ECO:0007669"/>
    <property type="project" value="TreeGrafter"/>
</dbReference>
<evidence type="ECO:0000256" key="2">
    <source>
        <dbReference type="ARBA" id="ARBA00005417"/>
    </source>
</evidence>
<dbReference type="Pfam" id="PF00005">
    <property type="entry name" value="ABC_tran"/>
    <property type="match status" value="1"/>
</dbReference>
<dbReference type="GO" id="GO:0140359">
    <property type="term" value="F:ABC-type transporter activity"/>
    <property type="evidence" value="ECO:0007669"/>
    <property type="project" value="UniProtKB-ARBA"/>
</dbReference>
<evidence type="ECO:0000313" key="11">
    <source>
        <dbReference type="EMBL" id="SHH11022.1"/>
    </source>
</evidence>
<dbReference type="AlphaFoldDB" id="A0A1M5QAF7"/>